<feature type="transmembrane region" description="Helical" evidence="1">
    <location>
        <begin position="45"/>
        <end position="66"/>
    </location>
</feature>
<dbReference type="AlphaFoldDB" id="A0A8J3CDR7"/>
<evidence type="ECO:0000313" key="2">
    <source>
        <dbReference type="EMBL" id="GGM79413.1"/>
    </source>
</evidence>
<dbReference type="Proteomes" id="UP000637578">
    <property type="component" value="Unassembled WGS sequence"/>
</dbReference>
<comment type="caution">
    <text evidence="2">The sequence shown here is derived from an EMBL/GenBank/DDBJ whole genome shotgun (WGS) entry which is preliminary data.</text>
</comment>
<protein>
    <submittedName>
        <fullName evidence="2">Uncharacterized protein</fullName>
    </submittedName>
</protein>
<dbReference type="RefSeq" id="WP_189061569.1">
    <property type="nucleotide sequence ID" value="NZ_BMMK01000044.1"/>
</dbReference>
<reference evidence="2" key="1">
    <citation type="journal article" date="2014" name="Int. J. Syst. Evol. Microbiol.">
        <title>Complete genome sequence of Corynebacterium casei LMG S-19264T (=DSM 44701T), isolated from a smear-ripened cheese.</title>
        <authorList>
            <consortium name="US DOE Joint Genome Institute (JGI-PGF)"/>
            <person name="Walter F."/>
            <person name="Albersmeier A."/>
            <person name="Kalinowski J."/>
            <person name="Ruckert C."/>
        </authorList>
    </citation>
    <scope>NUCLEOTIDE SEQUENCE</scope>
    <source>
        <strain evidence="2">CGMCC 4.5737</strain>
    </source>
</reference>
<keyword evidence="1" id="KW-0472">Membrane</keyword>
<evidence type="ECO:0000313" key="3">
    <source>
        <dbReference type="Proteomes" id="UP000637578"/>
    </source>
</evidence>
<gene>
    <name evidence="2" type="ORF">GCM10012275_57500</name>
</gene>
<sequence>MTTVFQRFAQHAAGLLHQEPPDFSNIGPDSNGVPKSGIFNTIAEVLMYGGLGVLFIALLAGLILWGGSSIIKNANWAEDAKGKIAKAGIAAILVTAAGAFWTWILKL</sequence>
<name>A0A8J3CDR7_9PSEU</name>
<feature type="transmembrane region" description="Helical" evidence="1">
    <location>
        <begin position="87"/>
        <end position="105"/>
    </location>
</feature>
<accession>A0A8J3CDR7</accession>
<keyword evidence="3" id="KW-1185">Reference proteome</keyword>
<reference evidence="2" key="2">
    <citation type="submission" date="2020-09" db="EMBL/GenBank/DDBJ databases">
        <authorList>
            <person name="Sun Q."/>
            <person name="Zhou Y."/>
        </authorList>
    </citation>
    <scope>NUCLEOTIDE SEQUENCE</scope>
    <source>
        <strain evidence="2">CGMCC 4.5737</strain>
    </source>
</reference>
<proteinExistence type="predicted"/>
<evidence type="ECO:0000256" key="1">
    <source>
        <dbReference type="SAM" id="Phobius"/>
    </source>
</evidence>
<keyword evidence="1" id="KW-0812">Transmembrane</keyword>
<organism evidence="2 3">
    <name type="scientific">Longimycelium tulufanense</name>
    <dbReference type="NCBI Taxonomy" id="907463"/>
    <lineage>
        <taxon>Bacteria</taxon>
        <taxon>Bacillati</taxon>
        <taxon>Actinomycetota</taxon>
        <taxon>Actinomycetes</taxon>
        <taxon>Pseudonocardiales</taxon>
        <taxon>Pseudonocardiaceae</taxon>
        <taxon>Longimycelium</taxon>
    </lineage>
</organism>
<dbReference type="EMBL" id="BMMK01000044">
    <property type="protein sequence ID" value="GGM79413.1"/>
    <property type="molecule type" value="Genomic_DNA"/>
</dbReference>
<keyword evidence="1" id="KW-1133">Transmembrane helix</keyword>